<proteinExistence type="predicted"/>
<dbReference type="Proteomes" id="UP000290365">
    <property type="component" value="Chromosome"/>
</dbReference>
<feature type="domain" description="BFN" evidence="1">
    <location>
        <begin position="1"/>
        <end position="136"/>
    </location>
</feature>
<evidence type="ECO:0000313" key="2">
    <source>
        <dbReference type="EMBL" id="QBD80867.1"/>
    </source>
</evidence>
<dbReference type="EMBL" id="CP035758">
    <property type="protein sequence ID" value="QBD80867.1"/>
    <property type="molecule type" value="Genomic_DNA"/>
</dbReference>
<evidence type="ECO:0000259" key="1">
    <source>
        <dbReference type="PROSITE" id="PS51658"/>
    </source>
</evidence>
<dbReference type="GO" id="GO:0004518">
    <property type="term" value="F:nuclease activity"/>
    <property type="evidence" value="ECO:0007669"/>
    <property type="project" value="InterPro"/>
</dbReference>
<dbReference type="RefSeq" id="WP_129891929.1">
    <property type="nucleotide sequence ID" value="NZ_CP035758.1"/>
</dbReference>
<dbReference type="KEGG" id="kbs:EPA93_34825"/>
<reference evidence="2 3" key="1">
    <citation type="submission" date="2019-01" db="EMBL/GenBank/DDBJ databases">
        <title>Ktedonosporobacter rubrisoli SCAWS-G2.</title>
        <authorList>
            <person name="Huang Y."/>
            <person name="Yan B."/>
        </authorList>
    </citation>
    <scope>NUCLEOTIDE SEQUENCE [LARGE SCALE GENOMIC DNA]</scope>
    <source>
        <strain evidence="2 3">SCAWS-G2</strain>
    </source>
</reference>
<accession>A0A4P6JYQ0</accession>
<dbReference type="InterPro" id="IPR003729">
    <property type="entry name" value="Bi_nuclease_dom"/>
</dbReference>
<organism evidence="2 3">
    <name type="scientific">Ktedonosporobacter rubrisoli</name>
    <dbReference type="NCBI Taxonomy" id="2509675"/>
    <lineage>
        <taxon>Bacteria</taxon>
        <taxon>Bacillati</taxon>
        <taxon>Chloroflexota</taxon>
        <taxon>Ktedonobacteria</taxon>
        <taxon>Ktedonobacterales</taxon>
        <taxon>Ktedonosporobacteraceae</taxon>
        <taxon>Ktedonosporobacter</taxon>
    </lineage>
</organism>
<dbReference type="Gene3D" id="3.10.690.10">
    <property type="entry name" value="Bifunctional nuclease domain"/>
    <property type="match status" value="1"/>
</dbReference>
<keyword evidence="3" id="KW-1185">Reference proteome</keyword>
<sequence>MSQMQILKIARKTEHFTHSTTFLLLDEPQQHVLVLELQETIERSPIRSSSQKDPTLSQPLTIDFLSNTLHALGGTLSEIELAELAGGKLYAQVHLQEQDGEHVVRASLNDALLLAEREQCKIFVPEEILARRAVSLADYGATPEEQLARVKHLAEESPAALRPALKEPNNLDFAQGLRYWTFNRTSEYGSLALDPQVTYDDKASLAITLHKPYLHGSDGILSYHGFSAEHYRGQRLRLLAYIKTEDIQQPTFELTVHGPPLIEEIIPMTGRPILSVRRTRSRLLRPDAKGWVRHELVIDVPADAQDIRFQLRAAGQGKIWLNGLNIEIVEPDVPLTGTILGPPPQHPVNLDFAEGLEFWSVEESAPWSYEYGVETRPGSPARAYLKASTDAAEASCVLQQLLSGKSNIGKRVRLCADIKTQDVAQQAKLFIGSPHTGLGERLEEVIKGTTAWTSYTLIWRVPKEIWGLMSIGLALHGRGQVWLEGLSLDVLED</sequence>
<evidence type="ECO:0000313" key="3">
    <source>
        <dbReference type="Proteomes" id="UP000290365"/>
    </source>
</evidence>
<dbReference type="OrthoDB" id="5379939at2"/>
<name>A0A4P6JYQ0_KTERU</name>
<dbReference type="AlphaFoldDB" id="A0A4P6JYQ0"/>
<dbReference type="Pfam" id="PF02577">
    <property type="entry name" value="BFN_dom"/>
    <property type="match status" value="1"/>
</dbReference>
<dbReference type="Gene3D" id="2.60.120.260">
    <property type="entry name" value="Galactose-binding domain-like"/>
    <property type="match status" value="2"/>
</dbReference>
<protein>
    <submittedName>
        <fullName evidence="2">Bifunctional nuclease family protein</fullName>
    </submittedName>
</protein>
<dbReference type="SUPFAM" id="SSF103256">
    <property type="entry name" value="Hypothetical protein TM0160"/>
    <property type="match status" value="1"/>
</dbReference>
<dbReference type="PROSITE" id="PS51658">
    <property type="entry name" value="BFN"/>
    <property type="match status" value="1"/>
</dbReference>
<dbReference type="InterPro" id="IPR036104">
    <property type="entry name" value="BFN_sf"/>
</dbReference>
<gene>
    <name evidence="2" type="ORF">EPA93_34825</name>
</gene>